<dbReference type="Gene3D" id="1.10.10.10">
    <property type="entry name" value="Winged helix-like DNA-binding domain superfamily/Winged helix DNA-binding domain"/>
    <property type="match status" value="1"/>
</dbReference>
<dbReference type="InterPro" id="IPR030489">
    <property type="entry name" value="TR_Rrf2-type_CS"/>
</dbReference>
<proteinExistence type="predicted"/>
<dbReference type="GO" id="GO:0003677">
    <property type="term" value="F:DNA binding"/>
    <property type="evidence" value="ECO:0007669"/>
    <property type="project" value="UniProtKB-KW"/>
</dbReference>
<dbReference type="SUPFAM" id="SSF46785">
    <property type="entry name" value="Winged helix' DNA-binding domain"/>
    <property type="match status" value="1"/>
</dbReference>
<dbReference type="InterPro" id="IPR000944">
    <property type="entry name" value="Tscrpt_reg_Rrf2"/>
</dbReference>
<dbReference type="PANTHER" id="PTHR33221">
    <property type="entry name" value="WINGED HELIX-TURN-HELIX TRANSCRIPTIONAL REGULATOR, RRF2 FAMILY"/>
    <property type="match status" value="1"/>
</dbReference>
<dbReference type="Pfam" id="PF02082">
    <property type="entry name" value="Rrf2"/>
    <property type="match status" value="1"/>
</dbReference>
<dbReference type="InterPro" id="IPR036390">
    <property type="entry name" value="WH_DNA-bd_sf"/>
</dbReference>
<sequence>MLKISREADLGLLLMAELCSKKSLSLFEWTREKKLPYRFLSKIAGKLKLAGLIKSREGREGGYWLNKKVTVGQIFKAIEGEKGVVACLQGQPCIAKKFCQQRKILFKLNQTLEKQLNQMRLEDLCH</sequence>
<dbReference type="PANTHER" id="PTHR33221:SF5">
    <property type="entry name" value="HTH-TYPE TRANSCRIPTIONAL REGULATOR ISCR"/>
    <property type="match status" value="1"/>
</dbReference>
<evidence type="ECO:0000313" key="3">
    <source>
        <dbReference type="Proteomes" id="UP000183605"/>
    </source>
</evidence>
<dbReference type="InterPro" id="IPR036388">
    <property type="entry name" value="WH-like_DNA-bd_sf"/>
</dbReference>
<accession>A0A1J5B8M7</accession>
<dbReference type="Proteomes" id="UP000183605">
    <property type="component" value="Unassembled WGS sequence"/>
</dbReference>
<gene>
    <name evidence="2" type="ORF">AUK18_02385</name>
</gene>
<evidence type="ECO:0008006" key="4">
    <source>
        <dbReference type="Google" id="ProtNLM"/>
    </source>
</evidence>
<dbReference type="GO" id="GO:0003700">
    <property type="term" value="F:DNA-binding transcription factor activity"/>
    <property type="evidence" value="ECO:0007669"/>
    <property type="project" value="TreeGrafter"/>
</dbReference>
<protein>
    <recommendedName>
        <fullName evidence="4">Rrf2 family transcriptional regulator</fullName>
    </recommendedName>
</protein>
<keyword evidence="1" id="KW-0238">DNA-binding</keyword>
<evidence type="ECO:0000313" key="2">
    <source>
        <dbReference type="EMBL" id="OIP03238.1"/>
    </source>
</evidence>
<dbReference type="PROSITE" id="PS51197">
    <property type="entry name" value="HTH_RRF2_2"/>
    <property type="match status" value="1"/>
</dbReference>
<dbReference type="PROSITE" id="PS01332">
    <property type="entry name" value="HTH_RRF2_1"/>
    <property type="match status" value="1"/>
</dbReference>
<reference evidence="2 3" key="1">
    <citation type="journal article" date="2016" name="Environ. Microbiol.">
        <title>Genomic resolution of a cold subsurface aquifer community provides metabolic insights for novel microbes adapted to high CO concentrations.</title>
        <authorList>
            <person name="Probst A.J."/>
            <person name="Castelle C.J."/>
            <person name="Singh A."/>
            <person name="Brown C.T."/>
            <person name="Anantharaman K."/>
            <person name="Sharon I."/>
            <person name="Hug L.A."/>
            <person name="Burstein D."/>
            <person name="Emerson J.B."/>
            <person name="Thomas B.C."/>
            <person name="Banfield J.F."/>
        </authorList>
    </citation>
    <scope>NUCLEOTIDE SEQUENCE [LARGE SCALE GENOMIC DNA]</scope>
    <source>
        <strain evidence="2">CG2_30_44_31</strain>
    </source>
</reference>
<dbReference type="EMBL" id="MNXQ01000044">
    <property type="protein sequence ID" value="OIP03238.1"/>
    <property type="molecule type" value="Genomic_DNA"/>
</dbReference>
<dbReference type="AlphaFoldDB" id="A0A1J5B8M7"/>
<name>A0A1J5B8M7_9BACT</name>
<organism evidence="2 3">
    <name type="scientific">Candidatus Beckwithbacteria bacterium CG2_30_44_31</name>
    <dbReference type="NCBI Taxonomy" id="1805035"/>
    <lineage>
        <taxon>Bacteria</taxon>
        <taxon>Candidatus Beckwithiibacteriota</taxon>
    </lineage>
</organism>
<evidence type="ECO:0000256" key="1">
    <source>
        <dbReference type="ARBA" id="ARBA00023125"/>
    </source>
</evidence>
<dbReference type="GO" id="GO:0005829">
    <property type="term" value="C:cytosol"/>
    <property type="evidence" value="ECO:0007669"/>
    <property type="project" value="TreeGrafter"/>
</dbReference>
<comment type="caution">
    <text evidence="2">The sequence shown here is derived from an EMBL/GenBank/DDBJ whole genome shotgun (WGS) entry which is preliminary data.</text>
</comment>